<dbReference type="KEGG" id="tact:SG35_028015"/>
<dbReference type="PANTHER" id="PTHR30005">
    <property type="entry name" value="EXOPOLYPHOSPHATASE"/>
    <property type="match status" value="1"/>
</dbReference>
<evidence type="ECO:0000313" key="5">
    <source>
        <dbReference type="Proteomes" id="UP000032568"/>
    </source>
</evidence>
<dbReference type="Pfam" id="PF21447">
    <property type="entry name" value="Ppx-GppA_III"/>
    <property type="match status" value="1"/>
</dbReference>
<gene>
    <name evidence="4" type="ORF">SG35_028015</name>
</gene>
<keyword evidence="5" id="KW-1185">Reference proteome</keyword>
<dbReference type="FunFam" id="3.30.420.150:FF:000001">
    <property type="entry name" value="Guanosine-5'-triphosphate,3'-diphosphate pyrophosphatase"/>
    <property type="match status" value="1"/>
</dbReference>
<dbReference type="SUPFAM" id="SSF109604">
    <property type="entry name" value="HD-domain/PDEase-like"/>
    <property type="match status" value="1"/>
</dbReference>
<dbReference type="PANTHER" id="PTHR30005:SF0">
    <property type="entry name" value="RETROGRADE REGULATION PROTEIN 2"/>
    <property type="match status" value="1"/>
</dbReference>
<reference evidence="4 5" key="2">
    <citation type="journal article" date="2022" name="Mar. Drugs">
        <title>Bioassay-Guided Fractionation Leads to the Detection of Cholic Acid Generated by the Rare Thalassomonas sp.</title>
        <authorList>
            <person name="Pheiffer F."/>
            <person name="Schneider Y.K."/>
            <person name="Hansen E.H."/>
            <person name="Andersen J.H."/>
            <person name="Isaksson J."/>
            <person name="Busche T."/>
            <person name="R C."/>
            <person name="Kalinowski J."/>
            <person name="Zyl L.V."/>
            <person name="Trindade M."/>
        </authorList>
    </citation>
    <scope>NUCLEOTIDE SEQUENCE [LARGE SCALE GENOMIC DNA]</scope>
    <source>
        <strain evidence="4 5">A5K-106</strain>
    </source>
</reference>
<dbReference type="Proteomes" id="UP000032568">
    <property type="component" value="Chromosome"/>
</dbReference>
<dbReference type="SUPFAM" id="SSF53067">
    <property type="entry name" value="Actin-like ATPase domain"/>
    <property type="match status" value="2"/>
</dbReference>
<feature type="domain" description="Ppx/GppA phosphatase N-terminal" evidence="2">
    <location>
        <begin position="28"/>
        <end position="305"/>
    </location>
</feature>
<evidence type="ECO:0000256" key="1">
    <source>
        <dbReference type="ARBA" id="ARBA00022801"/>
    </source>
</evidence>
<dbReference type="InterPro" id="IPR050273">
    <property type="entry name" value="GppA/Ppx_hydrolase"/>
</dbReference>
<proteinExistence type="predicted"/>
<sequence>MISKQNAESPLYAIIDLGSNSFHMLITRLLADSVQTVDKVKRKVRLAGGLDEENNLDDAAISRGLECLSFFAERLQDIPPENIRVVATATLRIAKNAEFFLARAQKILGTKVSLLSGLQEAETIYLGVAHTSCSADQRLVLDIGGASTEIIIGEAFAVKKITSLDIGCVTFNRRYFHDGLLSKSNFEAAITQAKSELKPLVKSYTDIGWQDVLGGSGTMQALAEILMYQKRPAIITLDFLHDLQQQLLSIKRVENIAIPGLASDRKPVFASGLAILTALFEALGIKQLQLSSGALREGLLYEMLPDMRKISIRQRTINSLTQKFHIDQPHASRVNEQACRLVQLWQLPQAKAHSNQRQLLTTACALHEVGLLMEYKHHQQHGAYIIQHADLPGFDQSERQLLVALVRLYKADINPEQLREQSALDYQDACLLLAALRLAVILCRRRRDDVLPDYESRIEGYSIYLCLPQDWLAQHPLIVDELRQENLYLNTLGLNLKIHC</sequence>
<dbReference type="InterPro" id="IPR003695">
    <property type="entry name" value="Ppx_GppA_N"/>
</dbReference>
<name>A0AAE9YXA6_9GAMM</name>
<dbReference type="InterPro" id="IPR048950">
    <property type="entry name" value="Ppx_GppA_C"/>
</dbReference>
<evidence type="ECO:0000259" key="3">
    <source>
        <dbReference type="Pfam" id="PF21447"/>
    </source>
</evidence>
<keyword evidence="1" id="KW-0378">Hydrolase</keyword>
<dbReference type="Pfam" id="PF02541">
    <property type="entry name" value="Ppx-GppA"/>
    <property type="match status" value="1"/>
</dbReference>
<dbReference type="Gene3D" id="1.10.3210.10">
    <property type="entry name" value="Hypothetical protein af1432"/>
    <property type="match status" value="1"/>
</dbReference>
<reference evidence="4 5" key="1">
    <citation type="journal article" date="2015" name="Genome Announc.">
        <title>Draft Genome Sequences of Marine Isolates of Thalassomonas viridans and Thalassomonas actiniarum.</title>
        <authorList>
            <person name="Olonade I."/>
            <person name="van Zyl L.J."/>
            <person name="Trindade M."/>
        </authorList>
    </citation>
    <scope>NUCLEOTIDE SEQUENCE [LARGE SCALE GENOMIC DNA]</scope>
    <source>
        <strain evidence="4 5">A5K-106</strain>
    </source>
</reference>
<dbReference type="AlphaFoldDB" id="A0AAE9YXA6"/>
<accession>A0AAE9YXA6</accession>
<dbReference type="GO" id="GO:0016462">
    <property type="term" value="F:pyrophosphatase activity"/>
    <property type="evidence" value="ECO:0007669"/>
    <property type="project" value="TreeGrafter"/>
</dbReference>
<organism evidence="4 5">
    <name type="scientific">Thalassomonas actiniarum</name>
    <dbReference type="NCBI Taxonomy" id="485447"/>
    <lineage>
        <taxon>Bacteria</taxon>
        <taxon>Pseudomonadati</taxon>
        <taxon>Pseudomonadota</taxon>
        <taxon>Gammaproteobacteria</taxon>
        <taxon>Alteromonadales</taxon>
        <taxon>Colwelliaceae</taxon>
        <taxon>Thalassomonas</taxon>
    </lineage>
</organism>
<protein>
    <submittedName>
        <fullName evidence="4">Guanosine-5'-triphosphate,3'-diphosphate pyrophosphatase</fullName>
    </submittedName>
</protein>
<dbReference type="PIRSF" id="PIRSF001267">
    <property type="entry name" value="Pyrophosphatase_GppA_Ppx"/>
    <property type="match status" value="1"/>
</dbReference>
<dbReference type="InterPro" id="IPR043129">
    <property type="entry name" value="ATPase_NBD"/>
</dbReference>
<dbReference type="Gene3D" id="3.30.420.40">
    <property type="match status" value="1"/>
</dbReference>
<dbReference type="InterPro" id="IPR030673">
    <property type="entry name" value="PyroPPase_GppA_Ppx"/>
</dbReference>
<evidence type="ECO:0000313" key="4">
    <source>
        <dbReference type="EMBL" id="WDE02064.1"/>
    </source>
</evidence>
<dbReference type="EMBL" id="CP059735">
    <property type="protein sequence ID" value="WDE02064.1"/>
    <property type="molecule type" value="Genomic_DNA"/>
</dbReference>
<feature type="domain" description="Ppx/GppA phosphatase C-terminal" evidence="3">
    <location>
        <begin position="312"/>
        <end position="485"/>
    </location>
</feature>
<dbReference type="Gene3D" id="3.30.420.150">
    <property type="entry name" value="Exopolyphosphatase. Domain 2"/>
    <property type="match status" value="1"/>
</dbReference>
<evidence type="ECO:0000259" key="2">
    <source>
        <dbReference type="Pfam" id="PF02541"/>
    </source>
</evidence>
<dbReference type="FunFam" id="3.30.420.40:FF:000023">
    <property type="entry name" value="Guanosine-5'-triphosphate,3'-diphosphate pyrophosphatase"/>
    <property type="match status" value="1"/>
</dbReference>